<dbReference type="AlphaFoldDB" id="A0A1I1GS52"/>
<dbReference type="RefSeq" id="WP_090087395.1">
    <property type="nucleotide sequence ID" value="NZ_FOMG01000001.1"/>
</dbReference>
<evidence type="ECO:0008006" key="3">
    <source>
        <dbReference type="Google" id="ProtNLM"/>
    </source>
</evidence>
<accession>A0A1I1GS52</accession>
<reference evidence="1 2" key="1">
    <citation type="submission" date="2016-10" db="EMBL/GenBank/DDBJ databases">
        <authorList>
            <person name="de Groot N.N."/>
        </authorList>
    </citation>
    <scope>NUCLEOTIDE SEQUENCE [LARGE SCALE GENOMIC DNA]</scope>
    <source>
        <strain evidence="1 2">DSM 12992</strain>
    </source>
</reference>
<sequence length="732" mass="85752">MKKIITLIENIEYGRKYLEQTDKKGNKTINTDNYIFNNLSLERVTYTSEDIVDITDELTVVSNEITESFKNTFISRGREATTEQIYFANETAKVVLGESQDSHIIVDPAPCGFGKSTIKLELMKYFTKLYEEEILTTGVIIVGDRLEDLKQLQTDLGEYSKHTFLLEGWNEDVCKDKSIKIAENKMCRKCTYTNCKVKIQGYEQSKYPILLITNSRLQQFGEMIGSQYKKWDGGERKILLIDERPQILDNVLVSKELLNKIDTAISNVDYENMSEKTQLSNYWKEIINLVESKMIPLRENYKRFIISNTCNIGVCLDNESFKKLWDKYMKKDFYRELTHIHTVLTRGGFYVCESNKEFIATIGCRNLRNDYKDFEKVVIFDGSALYDPQYISMYDYNEETGVDNSDLRFLYISNGRTYENLNITANLAHKISKTEFKNKSKYLVKATAEYIKNKVNIGFHANNYVVTYKEQAGQLGQLLDNSTLKHRIPKNVDGKAYYFGNTKGSNEMESCTRMFQIGWDTLPDYLVAIMWLSCKGSWDKLLELCLDKEKAILYSEMLQKMDRHEDTFRQKTYSSGNKNYCFGLVEIDQFQYLDTVSKFYQEIHRTKLRDYNYKNDIDIYVFQASKYLIFEMIKNLLPKCNFKTNKDTLSEFQRAKDESFTKADGTKTVAQKFLNWNTNNWNGEKVNISEIKNKCEMTNEEWKNVKKNKSVKEILSECTRIREGKEYYLTRI</sequence>
<protein>
    <recommendedName>
        <fullName evidence="3">Type III restriction enzyme, res subunit</fullName>
    </recommendedName>
</protein>
<proteinExistence type="predicted"/>
<dbReference type="STRING" id="119641.SAMN05421842_10145"/>
<dbReference type="EMBL" id="FOMG01000001">
    <property type="protein sequence ID" value="SFC14484.1"/>
    <property type="molecule type" value="Genomic_DNA"/>
</dbReference>
<dbReference type="OrthoDB" id="1905276at2"/>
<gene>
    <name evidence="1" type="ORF">SAMN05421842_10145</name>
</gene>
<name>A0A1I1GS52_9CLOT</name>
<evidence type="ECO:0000313" key="1">
    <source>
        <dbReference type="EMBL" id="SFC14484.1"/>
    </source>
</evidence>
<evidence type="ECO:0000313" key="2">
    <source>
        <dbReference type="Proteomes" id="UP000199263"/>
    </source>
</evidence>
<keyword evidence="2" id="KW-1185">Reference proteome</keyword>
<organism evidence="1 2">
    <name type="scientific">Clostridium uliginosum</name>
    <dbReference type="NCBI Taxonomy" id="119641"/>
    <lineage>
        <taxon>Bacteria</taxon>
        <taxon>Bacillati</taxon>
        <taxon>Bacillota</taxon>
        <taxon>Clostridia</taxon>
        <taxon>Eubacteriales</taxon>
        <taxon>Clostridiaceae</taxon>
        <taxon>Clostridium</taxon>
    </lineage>
</organism>
<dbReference type="Proteomes" id="UP000199263">
    <property type="component" value="Unassembled WGS sequence"/>
</dbReference>